<dbReference type="InterPro" id="IPR016181">
    <property type="entry name" value="Acyl_CoA_acyltransferase"/>
</dbReference>
<dbReference type="Gene3D" id="3.40.630.30">
    <property type="match status" value="1"/>
</dbReference>
<sequence length="347" mass="39389">MNDTVNPAHFSSAILSGQALDVAHAGDTLAVTRNGQPVLQLNVDIGNECWLARKSGAPQPPALLQQALLAALESLSASRAELTALRLHAGEWPEIKAELLRSGVARESGPSMTVAPAMLWQLPQLWLPQAPAIYPQNHVRTGERWHPQRPAKPHGYVYERFIPWLGQTIAFRAADVEQDLHTMHKWMNDPRVAQFFQEEGDLDYQRAYLSGRLADPHMLPLIAEFDRVPFGYMEVYWAQENRLGPYYAADDYDRGWHVLVGEQAYSGGQYISAWLPSLMHYMFLDEPRTQRIVGEPAASHHRQVRNLERSGFAAVKDFDFPHKRATLVMLLREKFFSNRLWHPSPKA</sequence>
<gene>
    <name evidence="3" type="ORF">GEV01_02675</name>
</gene>
<comment type="pathway">
    <text evidence="1">Siderophore biosynthesis.</text>
</comment>
<protein>
    <submittedName>
        <fullName evidence="3">GNAT family N-acetyltransferase</fullName>
    </submittedName>
</protein>
<keyword evidence="3" id="KW-0808">Transferase</keyword>
<reference evidence="3 4" key="1">
    <citation type="submission" date="2019-10" db="EMBL/GenBank/DDBJ databases">
        <title>Two novel species isolated from a subtropical stream in China.</title>
        <authorList>
            <person name="Lu H."/>
        </authorList>
    </citation>
    <scope>NUCLEOTIDE SEQUENCE [LARGE SCALE GENOMIC DNA]</scope>
    <source>
        <strain evidence="3 4">FT103W</strain>
    </source>
</reference>
<dbReference type="GO" id="GO:0019290">
    <property type="term" value="P:siderophore biosynthetic process"/>
    <property type="evidence" value="ECO:0007669"/>
    <property type="project" value="InterPro"/>
</dbReference>
<proteinExistence type="predicted"/>
<evidence type="ECO:0000313" key="3">
    <source>
        <dbReference type="EMBL" id="MQA18414.1"/>
    </source>
</evidence>
<dbReference type="PANTHER" id="PTHR31438">
    <property type="entry name" value="LYSINE N-ACYLTRANSFERASE C17G9.06C-RELATED"/>
    <property type="match status" value="1"/>
</dbReference>
<keyword evidence="4" id="KW-1185">Reference proteome</keyword>
<dbReference type="InterPro" id="IPR019432">
    <property type="entry name" value="Acyltransferase_MbtK/IucB-like"/>
</dbReference>
<dbReference type="RefSeq" id="WP_152801434.1">
    <property type="nucleotide sequence ID" value="NZ_WHUF01000001.1"/>
</dbReference>
<dbReference type="SMART" id="SM01006">
    <property type="entry name" value="AlcB"/>
    <property type="match status" value="1"/>
</dbReference>
<dbReference type="Pfam" id="PF13523">
    <property type="entry name" value="Acetyltransf_8"/>
    <property type="match status" value="1"/>
</dbReference>
<evidence type="ECO:0000259" key="2">
    <source>
        <dbReference type="SMART" id="SM01006"/>
    </source>
</evidence>
<dbReference type="AlphaFoldDB" id="A0A843S8C7"/>
<dbReference type="GO" id="GO:0016410">
    <property type="term" value="F:N-acyltransferase activity"/>
    <property type="evidence" value="ECO:0007669"/>
    <property type="project" value="TreeGrafter"/>
</dbReference>
<comment type="caution">
    <text evidence="3">The sequence shown here is derived from an EMBL/GenBank/DDBJ whole genome shotgun (WGS) entry which is preliminary data.</text>
</comment>
<evidence type="ECO:0000256" key="1">
    <source>
        <dbReference type="ARBA" id="ARBA00004924"/>
    </source>
</evidence>
<dbReference type="SUPFAM" id="SSF55729">
    <property type="entry name" value="Acyl-CoA N-acyltransferases (Nat)"/>
    <property type="match status" value="1"/>
</dbReference>
<dbReference type="PANTHER" id="PTHR31438:SF1">
    <property type="entry name" value="LYSINE N-ACYLTRANSFERASE C17G9.06C-RELATED"/>
    <property type="match status" value="1"/>
</dbReference>
<dbReference type="Proteomes" id="UP000444318">
    <property type="component" value="Unassembled WGS sequence"/>
</dbReference>
<dbReference type="EMBL" id="WHUF01000001">
    <property type="protein sequence ID" value="MQA18414.1"/>
    <property type="molecule type" value="Genomic_DNA"/>
</dbReference>
<evidence type="ECO:0000313" key="4">
    <source>
        <dbReference type="Proteomes" id="UP000444318"/>
    </source>
</evidence>
<organism evidence="3 4">
    <name type="scientific">Rugamonas rivuli</name>
    <dbReference type="NCBI Taxonomy" id="2743358"/>
    <lineage>
        <taxon>Bacteria</taxon>
        <taxon>Pseudomonadati</taxon>
        <taxon>Pseudomonadota</taxon>
        <taxon>Betaproteobacteria</taxon>
        <taxon>Burkholderiales</taxon>
        <taxon>Oxalobacteraceae</taxon>
        <taxon>Telluria group</taxon>
        <taxon>Rugamonas</taxon>
    </lineage>
</organism>
<feature type="domain" description="Acyltransferase MbtK/IucB-like conserved" evidence="2">
    <location>
        <begin position="172"/>
        <end position="219"/>
    </location>
</feature>
<name>A0A843S8C7_9BURK</name>
<accession>A0A843S8C7</accession>